<evidence type="ECO:0000313" key="12">
    <source>
        <dbReference type="Proteomes" id="UP001497525"/>
    </source>
</evidence>
<dbReference type="SUPFAM" id="SSF46934">
    <property type="entry name" value="UBA-like"/>
    <property type="match status" value="1"/>
</dbReference>
<dbReference type="GO" id="GO:0005737">
    <property type="term" value="C:cytoplasm"/>
    <property type="evidence" value="ECO:0007669"/>
    <property type="project" value="TreeGrafter"/>
</dbReference>
<dbReference type="Gene3D" id="3.60.10.10">
    <property type="entry name" value="Endonuclease/exonuclease/phosphatase"/>
    <property type="match status" value="1"/>
</dbReference>
<dbReference type="Pfam" id="PF14555">
    <property type="entry name" value="UBA_4"/>
    <property type="match status" value="1"/>
</dbReference>
<keyword evidence="7" id="KW-0378">Hydrolase</keyword>
<comment type="subcellular location">
    <subcellularLocation>
        <location evidence="3">Nucleus</location>
    </subcellularLocation>
</comment>
<evidence type="ECO:0000256" key="10">
    <source>
        <dbReference type="ARBA" id="ARBA00023242"/>
    </source>
</evidence>
<dbReference type="GO" id="GO:0016605">
    <property type="term" value="C:PML body"/>
    <property type="evidence" value="ECO:0007669"/>
    <property type="project" value="TreeGrafter"/>
</dbReference>
<comment type="cofactor">
    <cofactor evidence="1">
        <name>Mn(2+)</name>
        <dbReference type="ChEBI" id="CHEBI:29035"/>
    </cofactor>
</comment>
<dbReference type="GO" id="GO:0003697">
    <property type="term" value="F:single-stranded DNA binding"/>
    <property type="evidence" value="ECO:0007669"/>
    <property type="project" value="TreeGrafter"/>
</dbReference>
<keyword evidence="9" id="KW-0234">DNA repair</keyword>
<dbReference type="InterPro" id="IPR051547">
    <property type="entry name" value="TDP2-like"/>
</dbReference>
<dbReference type="Gene3D" id="1.10.8.10">
    <property type="entry name" value="DNA helicase RuvA subunit, C-terminal domain"/>
    <property type="match status" value="1"/>
</dbReference>
<dbReference type="GO" id="GO:0070260">
    <property type="term" value="F:5'-tyrosyl-DNA phosphodiesterase activity"/>
    <property type="evidence" value="ECO:0007669"/>
    <property type="project" value="TreeGrafter"/>
</dbReference>
<keyword evidence="5" id="KW-0479">Metal-binding</keyword>
<comment type="caution">
    <text evidence="11">The sequence shown here is derived from an EMBL/GenBank/DDBJ whole genome shotgun (WGS) entry which is preliminary data.</text>
</comment>
<keyword evidence="4" id="KW-0540">Nuclease</keyword>
<evidence type="ECO:0000256" key="3">
    <source>
        <dbReference type="ARBA" id="ARBA00004123"/>
    </source>
</evidence>
<dbReference type="SUPFAM" id="SSF56219">
    <property type="entry name" value="DNase I-like"/>
    <property type="match status" value="1"/>
</dbReference>
<sequence>MEVDAAQGGKRDPFLEKCARFTEITGTNNALAMLYLQDRGWDLERSISDYFNDQGRNKKRPREILIDLTGTDEKLPLTESALTADSHPPSPSPPADYEQRVFNVLSWNIEGLNRFNLINRTNAVISCIRSDWPHIVCLQEVVPETLELFKSSLKESYHTFGATDDPFADCAHYFVAILVRRHNAIELDSRSFTVYPFPGSQMARHLLSVDIILHPSRLHSKPGNSQPTQSDQNGKNLRVRIYTSHLESCYEGMTERKSQLQCAWKKMKEIKNSSSSSYLNSTSPNAAIFCGDLNLRDNEVTQLGGVPTGIVDVWEATGSRTELHATWNPRLNLNAAGLSKSRRAFRYDRMYLSGECLKPVDFGFRGLEKVRNTSCHPSDHWGILGRFAVT</sequence>
<dbReference type="InterPro" id="IPR009060">
    <property type="entry name" value="UBA-like_sf"/>
</dbReference>
<dbReference type="InterPro" id="IPR036691">
    <property type="entry name" value="Endo/exonu/phosph_ase_sf"/>
</dbReference>
<evidence type="ECO:0000256" key="7">
    <source>
        <dbReference type="ARBA" id="ARBA00022801"/>
    </source>
</evidence>
<dbReference type="AlphaFoldDB" id="A0AAV2TN28"/>
<dbReference type="Proteomes" id="UP001497525">
    <property type="component" value="Unassembled WGS sequence"/>
</dbReference>
<organism evidence="11 12">
    <name type="scientific">Calicophoron daubneyi</name>
    <name type="common">Rumen fluke</name>
    <name type="synonym">Paramphistomum daubneyi</name>
    <dbReference type="NCBI Taxonomy" id="300641"/>
    <lineage>
        <taxon>Eukaryota</taxon>
        <taxon>Metazoa</taxon>
        <taxon>Spiralia</taxon>
        <taxon>Lophotrochozoa</taxon>
        <taxon>Platyhelminthes</taxon>
        <taxon>Trematoda</taxon>
        <taxon>Digenea</taxon>
        <taxon>Plagiorchiida</taxon>
        <taxon>Pronocephalata</taxon>
        <taxon>Paramphistomoidea</taxon>
        <taxon>Paramphistomidae</taxon>
        <taxon>Calicophoron</taxon>
    </lineage>
</organism>
<keyword evidence="6" id="KW-0227">DNA damage</keyword>
<reference evidence="11" key="1">
    <citation type="submission" date="2024-06" db="EMBL/GenBank/DDBJ databases">
        <authorList>
            <person name="Liu X."/>
            <person name="Lenzi L."/>
            <person name="Haldenby T S."/>
            <person name="Uol C."/>
        </authorList>
    </citation>
    <scope>NUCLEOTIDE SEQUENCE</scope>
</reference>
<evidence type="ECO:0000256" key="8">
    <source>
        <dbReference type="ARBA" id="ARBA00022842"/>
    </source>
</evidence>
<keyword evidence="8" id="KW-0460">Magnesium</keyword>
<evidence type="ECO:0000256" key="5">
    <source>
        <dbReference type="ARBA" id="ARBA00022723"/>
    </source>
</evidence>
<dbReference type="CDD" id="cd09080">
    <property type="entry name" value="TDP2"/>
    <property type="match status" value="1"/>
</dbReference>
<evidence type="ECO:0000256" key="2">
    <source>
        <dbReference type="ARBA" id="ARBA00001946"/>
    </source>
</evidence>
<evidence type="ECO:0000256" key="6">
    <source>
        <dbReference type="ARBA" id="ARBA00022763"/>
    </source>
</evidence>
<proteinExistence type="predicted"/>
<name>A0AAV2TN28_CALDB</name>
<dbReference type="GO" id="GO:0006302">
    <property type="term" value="P:double-strand break repair"/>
    <property type="evidence" value="ECO:0007669"/>
    <property type="project" value="TreeGrafter"/>
</dbReference>
<evidence type="ECO:0000313" key="11">
    <source>
        <dbReference type="EMBL" id="CAL5137745.1"/>
    </source>
</evidence>
<dbReference type="PANTHER" id="PTHR15822:SF4">
    <property type="entry name" value="TYROSYL-DNA PHOSPHODIESTERASE 2"/>
    <property type="match status" value="1"/>
</dbReference>
<dbReference type="GO" id="GO:0004518">
    <property type="term" value="F:nuclease activity"/>
    <property type="evidence" value="ECO:0007669"/>
    <property type="project" value="UniProtKB-KW"/>
</dbReference>
<evidence type="ECO:0008006" key="13">
    <source>
        <dbReference type="Google" id="ProtNLM"/>
    </source>
</evidence>
<keyword evidence="10" id="KW-0539">Nucleus</keyword>
<gene>
    <name evidence="11" type="ORF">CDAUBV1_LOCUS12234</name>
</gene>
<evidence type="ECO:0000256" key="4">
    <source>
        <dbReference type="ARBA" id="ARBA00022722"/>
    </source>
</evidence>
<accession>A0AAV2TN28</accession>
<protein>
    <recommendedName>
        <fullName evidence="13">5'-tyrosyl-DNA phosphodiesterase</fullName>
    </recommendedName>
</protein>
<dbReference type="PANTHER" id="PTHR15822">
    <property type="entry name" value="TRAF AND TNF RECEPTOR-ASSOCIATED PROTEIN"/>
    <property type="match status" value="1"/>
</dbReference>
<comment type="cofactor">
    <cofactor evidence="2">
        <name>Mg(2+)</name>
        <dbReference type="ChEBI" id="CHEBI:18420"/>
    </cofactor>
</comment>
<dbReference type="CDD" id="cd14672">
    <property type="entry name" value="UBA_ceTYDP2_like"/>
    <property type="match status" value="1"/>
</dbReference>
<evidence type="ECO:0000256" key="1">
    <source>
        <dbReference type="ARBA" id="ARBA00001936"/>
    </source>
</evidence>
<dbReference type="EMBL" id="CAXLJL010000434">
    <property type="protein sequence ID" value="CAL5137745.1"/>
    <property type="molecule type" value="Genomic_DNA"/>
</dbReference>
<dbReference type="GO" id="GO:0046872">
    <property type="term" value="F:metal ion binding"/>
    <property type="evidence" value="ECO:0007669"/>
    <property type="project" value="UniProtKB-KW"/>
</dbReference>
<evidence type="ECO:0000256" key="9">
    <source>
        <dbReference type="ARBA" id="ARBA00023204"/>
    </source>
</evidence>